<evidence type="ECO:0000256" key="4">
    <source>
        <dbReference type="ARBA" id="ARBA00022679"/>
    </source>
</evidence>
<comment type="subcellular location">
    <subcellularLocation>
        <location evidence="1">Cell membrane</location>
        <topology evidence="1">Peripheral membrane protein</topology>
    </subcellularLocation>
</comment>
<feature type="transmembrane region" description="Helical" evidence="7">
    <location>
        <begin position="21"/>
        <end position="43"/>
    </location>
</feature>
<dbReference type="InterPro" id="IPR051612">
    <property type="entry name" value="Teichoic_Acid_Biosynth"/>
</dbReference>
<keyword evidence="6 7" id="KW-0472">Membrane</keyword>
<gene>
    <name evidence="8" type="ORF">VHA_003299</name>
</gene>
<keyword evidence="4 8" id="KW-0808">Transferase</keyword>
<keyword evidence="5" id="KW-0777">Teichoic acid biosynthesis</keyword>
<dbReference type="Gene3D" id="3.40.50.12580">
    <property type="match status" value="1"/>
</dbReference>
<evidence type="ECO:0000313" key="9">
    <source>
        <dbReference type="Proteomes" id="UP000003604"/>
    </source>
</evidence>
<keyword evidence="3" id="KW-1003">Cell membrane</keyword>
<evidence type="ECO:0000256" key="3">
    <source>
        <dbReference type="ARBA" id="ARBA00022475"/>
    </source>
</evidence>
<name>D0IC20_GRIHO</name>
<evidence type="ECO:0000256" key="2">
    <source>
        <dbReference type="ARBA" id="ARBA00010488"/>
    </source>
</evidence>
<organism evidence="8 9">
    <name type="scientific">Grimontia hollisae CIP 101886</name>
    <dbReference type="NCBI Taxonomy" id="675812"/>
    <lineage>
        <taxon>Bacteria</taxon>
        <taxon>Pseudomonadati</taxon>
        <taxon>Pseudomonadota</taxon>
        <taxon>Gammaproteobacteria</taxon>
        <taxon>Vibrionales</taxon>
        <taxon>Vibrionaceae</taxon>
        <taxon>Grimontia</taxon>
    </lineage>
</organism>
<dbReference type="InterPro" id="IPR007554">
    <property type="entry name" value="Glycerophosphate_synth"/>
</dbReference>
<dbReference type="Proteomes" id="UP000003604">
    <property type="component" value="Unassembled WGS sequence"/>
</dbReference>
<accession>D0IC20</accession>
<dbReference type="EMBL" id="ADAQ01000013">
    <property type="protein sequence ID" value="EEY71438.1"/>
    <property type="molecule type" value="Genomic_DNA"/>
</dbReference>
<dbReference type="GO" id="GO:0047355">
    <property type="term" value="F:CDP-glycerol glycerophosphotransferase activity"/>
    <property type="evidence" value="ECO:0007669"/>
    <property type="project" value="InterPro"/>
</dbReference>
<proteinExistence type="inferred from homology"/>
<evidence type="ECO:0000256" key="1">
    <source>
        <dbReference type="ARBA" id="ARBA00004202"/>
    </source>
</evidence>
<evidence type="ECO:0000313" key="8">
    <source>
        <dbReference type="EMBL" id="EEY71438.1"/>
    </source>
</evidence>
<reference evidence="8 9" key="1">
    <citation type="submission" date="2009-10" db="EMBL/GenBank/DDBJ databases">
        <authorList>
            <consortium name="Los Alamos National Laboratory (LANL)"/>
            <consortium name="National Microbial Pathogen Data Resource (NMPDR)"/>
            <person name="Saunders E.H."/>
            <person name="Munk A.C."/>
            <person name="Tapia R."/>
            <person name="Green L."/>
            <person name="Rogers Y."/>
            <person name="Detter J.C."/>
            <person name="Bruce D."/>
            <person name="Brettin T.S."/>
            <person name="Colwell R.R."/>
            <person name="Huq A."/>
            <person name="Grim C.J."/>
            <person name="Hasan N.A."/>
            <person name="Bartels D."/>
            <person name="Vonstein V."/>
        </authorList>
    </citation>
    <scope>NUCLEOTIDE SEQUENCE [LARGE SCALE GENOMIC DNA]</scope>
    <source>
        <strain evidence="8 9">CIP 101886</strain>
    </source>
</reference>
<comment type="caution">
    <text evidence="8">The sequence shown here is derived from an EMBL/GenBank/DDBJ whole genome shotgun (WGS) entry which is preliminary data.</text>
</comment>
<dbReference type="PANTHER" id="PTHR37316:SF3">
    <property type="entry name" value="TEICHOIC ACID GLYCEROL-PHOSPHATE TRANSFERASE"/>
    <property type="match status" value="1"/>
</dbReference>
<keyword evidence="7" id="KW-0812">Transmembrane</keyword>
<keyword evidence="7" id="KW-1133">Transmembrane helix</keyword>
<protein>
    <submittedName>
        <fullName evidence="8">Glycosyl/glycerophosphate transferase involved in teichoic acid biosynthesis TagF</fullName>
    </submittedName>
</protein>
<comment type="similarity">
    <text evidence="2">Belongs to the CDP-glycerol glycerophosphotransferase family.</text>
</comment>
<dbReference type="PANTHER" id="PTHR37316">
    <property type="entry name" value="TEICHOIC ACID GLYCEROL-PHOSPHATE PRIMASE"/>
    <property type="match status" value="1"/>
</dbReference>
<dbReference type="SUPFAM" id="SSF53756">
    <property type="entry name" value="UDP-Glycosyltransferase/glycogen phosphorylase"/>
    <property type="match status" value="1"/>
</dbReference>
<keyword evidence="9" id="KW-1185">Reference proteome</keyword>
<dbReference type="GO" id="GO:0019350">
    <property type="term" value="P:teichoic acid biosynthetic process"/>
    <property type="evidence" value="ECO:0007669"/>
    <property type="project" value="UniProtKB-KW"/>
</dbReference>
<evidence type="ECO:0000256" key="5">
    <source>
        <dbReference type="ARBA" id="ARBA00022944"/>
    </source>
</evidence>
<dbReference type="GO" id="GO:0005886">
    <property type="term" value="C:plasma membrane"/>
    <property type="evidence" value="ECO:0007669"/>
    <property type="project" value="UniProtKB-SubCell"/>
</dbReference>
<dbReference type="Gene3D" id="3.40.50.11820">
    <property type="match status" value="1"/>
</dbReference>
<dbReference type="AlphaFoldDB" id="D0IC20"/>
<dbReference type="InterPro" id="IPR043148">
    <property type="entry name" value="TagF_C"/>
</dbReference>
<dbReference type="Pfam" id="PF04464">
    <property type="entry name" value="Glyphos_transf"/>
    <property type="match status" value="1"/>
</dbReference>
<dbReference type="eggNOG" id="COG1887">
    <property type="taxonomic scope" value="Bacteria"/>
</dbReference>
<evidence type="ECO:0000256" key="7">
    <source>
        <dbReference type="SAM" id="Phobius"/>
    </source>
</evidence>
<dbReference type="InterPro" id="IPR043149">
    <property type="entry name" value="TagF_N"/>
</dbReference>
<sequence>MNMTRKISINFRKFLGVRIESTLRTIGIEIICFLGRILSHFFLVNERKIIFESFNGKFICDSPLYLLISLNKKKCNLEIVIVFDSQIKTKITAENGNKIQWVKFGTFQYYREYFTSKYWVANCRLPFLLFKKNNQVLFQTWHGTPLKRLGFDIEIDNHPTSSLKSIQQAYRIEGKRTDYFLSNSSYLTEKLKSAFCLKENQILEFGLPRNDLLLGELENQQLIQQLKNRLELPLGKRVLLYAPTYRDVNYLNGEYFTRNLLDVENFVDTFGDEYVLMFRGHYFTSNIKSNSSFIDVSKYPNITELLLITDVLVTDYSSIMFDFSLTNRNIFLFQTDYRDYSNNIRGVYFDIRQVVPDICCDTVEELIKKIMSCDTHTSNSSFLKDEFSKDGLVNSSDYYIDNYFFKSLSK</sequence>
<evidence type="ECO:0000256" key="6">
    <source>
        <dbReference type="ARBA" id="ARBA00023136"/>
    </source>
</evidence>